<accession>A0A109BJZ0</accession>
<evidence type="ECO:0000313" key="2">
    <source>
        <dbReference type="Proteomes" id="UP000059074"/>
    </source>
</evidence>
<dbReference type="STRING" id="121290.APY04_1260"/>
<dbReference type="EMBL" id="LMTR01000040">
    <property type="protein sequence ID" value="KWT70051.1"/>
    <property type="molecule type" value="Genomic_DNA"/>
</dbReference>
<name>A0A109BJZ0_HYPSL</name>
<gene>
    <name evidence="1" type="ORF">APY04_1260</name>
</gene>
<protein>
    <submittedName>
        <fullName evidence="1">Uncharacterized protein</fullName>
    </submittedName>
</protein>
<sequence>MVHADELQAPKCFPREKAAAPLICVASIAPSANVEPN</sequence>
<dbReference type="PATRIC" id="fig|121290.4.peg.3221"/>
<dbReference type="Proteomes" id="UP000059074">
    <property type="component" value="Unassembled WGS sequence"/>
</dbReference>
<comment type="caution">
    <text evidence="1">The sequence shown here is derived from an EMBL/GenBank/DDBJ whole genome shotgun (WGS) entry which is preliminary data.</text>
</comment>
<reference evidence="1 2" key="1">
    <citation type="submission" date="2015-10" db="EMBL/GenBank/DDBJ databases">
        <title>Transcriptomic analysis of a linuron degrading triple-species bacterial consortium.</title>
        <authorList>
            <person name="Albers P."/>
        </authorList>
    </citation>
    <scope>NUCLEOTIDE SEQUENCE [LARGE SCALE GENOMIC DNA]</scope>
    <source>
        <strain evidence="1 2">WDL6</strain>
    </source>
</reference>
<keyword evidence="2" id="KW-1185">Reference proteome</keyword>
<proteinExistence type="predicted"/>
<evidence type="ECO:0000313" key="1">
    <source>
        <dbReference type="EMBL" id="KWT70051.1"/>
    </source>
</evidence>
<organism evidence="1 2">
    <name type="scientific">Hyphomicrobium sulfonivorans</name>
    <dbReference type="NCBI Taxonomy" id="121290"/>
    <lineage>
        <taxon>Bacteria</taxon>
        <taxon>Pseudomonadati</taxon>
        <taxon>Pseudomonadota</taxon>
        <taxon>Alphaproteobacteria</taxon>
        <taxon>Hyphomicrobiales</taxon>
        <taxon>Hyphomicrobiaceae</taxon>
        <taxon>Hyphomicrobium</taxon>
    </lineage>
</organism>
<dbReference type="AlphaFoldDB" id="A0A109BJZ0"/>